<dbReference type="Pfam" id="PF04686">
    <property type="entry name" value="SsgA"/>
    <property type="match status" value="1"/>
</dbReference>
<dbReference type="EMBL" id="PYBW01000005">
    <property type="protein sequence ID" value="PYC88293.1"/>
    <property type="molecule type" value="Genomic_DNA"/>
</dbReference>
<dbReference type="OrthoDB" id="3853096at2"/>
<keyword evidence="5" id="KW-0717">Septation</keyword>
<sequence length="139" mass="15435">MNDNTAAVRTTMPVELVCTGLGERITFDATWWYDVGDPYAVHVDFLLPLGLTERWSFGRDLLAEGLEVPTGRGDVLIEPEADHLHVLLQLRGLHGSALLRTEEAGLNEFLGRSYAQVPAGTEQYEADLDRWLADLPEEG</sequence>
<evidence type="ECO:0000256" key="1">
    <source>
        <dbReference type="ARBA" id="ARBA00004431"/>
    </source>
</evidence>
<evidence type="ECO:0000256" key="2">
    <source>
        <dbReference type="ARBA" id="ARBA00009323"/>
    </source>
</evidence>
<keyword evidence="8" id="KW-1185">Reference proteome</keyword>
<gene>
    <name evidence="7" type="ORF">C7C46_01220</name>
</gene>
<reference evidence="7 8" key="1">
    <citation type="submission" date="2018-03" db="EMBL/GenBank/DDBJ databases">
        <title>Bioinformatic expansion and discovery of thiopeptide antibiotics.</title>
        <authorList>
            <person name="Schwalen C.J."/>
            <person name="Hudson G.A."/>
            <person name="Mitchell D.A."/>
        </authorList>
    </citation>
    <scope>NUCLEOTIDE SEQUENCE [LARGE SCALE GENOMIC DNA]</scope>
    <source>
        <strain evidence="7 8">ATCC 21389</strain>
    </source>
</reference>
<evidence type="ECO:0000313" key="8">
    <source>
        <dbReference type="Proteomes" id="UP000248039"/>
    </source>
</evidence>
<evidence type="ECO:0000256" key="4">
    <source>
        <dbReference type="ARBA" id="ARBA00022969"/>
    </source>
</evidence>
<comment type="similarity">
    <text evidence="2">Belongs to the SsgA family.</text>
</comment>
<dbReference type="RefSeq" id="WP_110664643.1">
    <property type="nucleotide sequence ID" value="NZ_PYBW01000005.1"/>
</dbReference>
<accession>A0A2V4PB91</accession>
<dbReference type="Proteomes" id="UP000248039">
    <property type="component" value="Unassembled WGS sequence"/>
</dbReference>
<organism evidence="7 8">
    <name type="scientific">Streptomyces tateyamensis</name>
    <dbReference type="NCBI Taxonomy" id="565073"/>
    <lineage>
        <taxon>Bacteria</taxon>
        <taxon>Bacillati</taxon>
        <taxon>Actinomycetota</taxon>
        <taxon>Actinomycetes</taxon>
        <taxon>Kitasatosporales</taxon>
        <taxon>Streptomycetaceae</taxon>
        <taxon>Streptomyces</taxon>
    </lineage>
</organism>
<keyword evidence="4" id="KW-0749">Sporulation</keyword>
<protein>
    <recommendedName>
        <fullName evidence="9">SsgA family sporulation/cell division regulator</fullName>
    </recommendedName>
</protein>
<dbReference type="InterPro" id="IPR006776">
    <property type="entry name" value="SsgB"/>
</dbReference>
<dbReference type="AlphaFoldDB" id="A0A2V4PB91"/>
<evidence type="ECO:0000256" key="5">
    <source>
        <dbReference type="ARBA" id="ARBA00023210"/>
    </source>
</evidence>
<comment type="caution">
    <text evidence="7">The sequence shown here is derived from an EMBL/GenBank/DDBJ whole genome shotgun (WGS) entry which is preliminary data.</text>
</comment>
<keyword evidence="6" id="KW-0131">Cell cycle</keyword>
<name>A0A2V4PB91_9ACTN</name>
<dbReference type="InterPro" id="IPR038658">
    <property type="entry name" value="SsgB_sf"/>
</dbReference>
<evidence type="ECO:0008006" key="9">
    <source>
        <dbReference type="Google" id="ProtNLM"/>
    </source>
</evidence>
<dbReference type="GO" id="GO:0030428">
    <property type="term" value="C:cell septum"/>
    <property type="evidence" value="ECO:0007669"/>
    <property type="project" value="UniProtKB-SubCell"/>
</dbReference>
<dbReference type="Gene3D" id="2.30.31.20">
    <property type="entry name" value="Sporulation-specific cell division protein SsgB"/>
    <property type="match status" value="1"/>
</dbReference>
<dbReference type="GO" id="GO:0030435">
    <property type="term" value="P:sporulation resulting in formation of a cellular spore"/>
    <property type="evidence" value="ECO:0007669"/>
    <property type="project" value="UniProtKB-KW"/>
</dbReference>
<evidence type="ECO:0000256" key="6">
    <source>
        <dbReference type="ARBA" id="ARBA00023306"/>
    </source>
</evidence>
<comment type="subcellular location">
    <subcellularLocation>
        <location evidence="1">Cell septum</location>
    </subcellularLocation>
</comment>
<keyword evidence="3" id="KW-0132">Cell division</keyword>
<evidence type="ECO:0000256" key="3">
    <source>
        <dbReference type="ARBA" id="ARBA00022618"/>
    </source>
</evidence>
<proteinExistence type="inferred from homology"/>
<dbReference type="GO" id="GO:0000917">
    <property type="term" value="P:division septum assembly"/>
    <property type="evidence" value="ECO:0007669"/>
    <property type="project" value="UniProtKB-KW"/>
</dbReference>
<evidence type="ECO:0000313" key="7">
    <source>
        <dbReference type="EMBL" id="PYC88293.1"/>
    </source>
</evidence>